<evidence type="ECO:0000259" key="1">
    <source>
        <dbReference type="Pfam" id="PF20605"/>
    </source>
</evidence>
<dbReference type="GO" id="GO:0006355">
    <property type="term" value="P:regulation of DNA-templated transcription"/>
    <property type="evidence" value="ECO:0007669"/>
    <property type="project" value="InterPro"/>
</dbReference>
<organism evidence="2">
    <name type="scientific">uncultured Alphaproteobacteria bacterium</name>
    <dbReference type="NCBI Taxonomy" id="91750"/>
    <lineage>
        <taxon>Bacteria</taxon>
        <taxon>Pseudomonadati</taxon>
        <taxon>Pseudomonadota</taxon>
        <taxon>Alphaproteobacteria</taxon>
        <taxon>environmental samples</taxon>
    </lineage>
</organism>
<sequence>MAVTFTRSHREPTHVPPKSLKLKRAIPHARQCTVKVTPDTKLKLKMLAAKRNTTMMSLLSEALTSLIAEKPASIPGFPKPEPFEKIGFKIDPALFQSLQELAAKTQSNVQSLVSKAILSITKSNP</sequence>
<dbReference type="AlphaFoldDB" id="A0A212JZZ0"/>
<proteinExistence type="predicted"/>
<accession>A0A212JZZ0</accession>
<feature type="domain" description="Antitoxin-like ribbon-helix-helix" evidence="1">
    <location>
        <begin position="38"/>
        <end position="70"/>
    </location>
</feature>
<dbReference type="Pfam" id="PF20605">
    <property type="entry name" value="Antitox_RHH"/>
    <property type="match status" value="1"/>
</dbReference>
<gene>
    <name evidence="2" type="ORF">KL86APRO_11923</name>
</gene>
<reference evidence="2" key="1">
    <citation type="submission" date="2016-04" db="EMBL/GenBank/DDBJ databases">
        <authorList>
            <person name="Evans L.H."/>
            <person name="Alamgir A."/>
            <person name="Owens N."/>
            <person name="Weber N.D."/>
            <person name="Virtaneva K."/>
            <person name="Barbian K."/>
            <person name="Babar A."/>
            <person name="Rosenke K."/>
        </authorList>
    </citation>
    <scope>NUCLEOTIDE SEQUENCE</scope>
    <source>
        <strain evidence="2">86</strain>
    </source>
</reference>
<protein>
    <recommendedName>
        <fullName evidence="1">Antitoxin-like ribbon-helix-helix domain-containing protein</fullName>
    </recommendedName>
</protein>
<dbReference type="SUPFAM" id="SSF47598">
    <property type="entry name" value="Ribbon-helix-helix"/>
    <property type="match status" value="1"/>
</dbReference>
<name>A0A212JZZ0_9PROT</name>
<dbReference type="EMBL" id="FLUO01000001">
    <property type="protein sequence ID" value="SBW04976.1"/>
    <property type="molecule type" value="Genomic_DNA"/>
</dbReference>
<dbReference type="InterPro" id="IPR010985">
    <property type="entry name" value="Ribbon_hlx_hlx"/>
</dbReference>
<dbReference type="InterPro" id="IPR046765">
    <property type="entry name" value="Antitox_RHH"/>
</dbReference>
<evidence type="ECO:0000313" key="2">
    <source>
        <dbReference type="EMBL" id="SBW04976.1"/>
    </source>
</evidence>